<dbReference type="AlphaFoldDB" id="A0A518C0X3"/>
<gene>
    <name evidence="1" type="ORF">Pan265_27200</name>
</gene>
<dbReference type="RefSeq" id="WP_145446998.1">
    <property type="nucleotide sequence ID" value="NZ_CP036280.1"/>
</dbReference>
<evidence type="ECO:0000313" key="1">
    <source>
        <dbReference type="EMBL" id="QDU72844.1"/>
    </source>
</evidence>
<protein>
    <submittedName>
        <fullName evidence="1">Uncharacterized protein</fullName>
    </submittedName>
</protein>
<sequence>MSLTVRIDPRDHDTLKALSQQTQRPMTDLLAEAIQGLKRQLILTASNSGYERLHEESAGEDDATAWDDATVGDVDAADWSA</sequence>
<dbReference type="KEGG" id="mcad:Pan265_27200"/>
<dbReference type="EMBL" id="CP036280">
    <property type="protein sequence ID" value="QDU72844.1"/>
    <property type="molecule type" value="Genomic_DNA"/>
</dbReference>
<name>A0A518C0X3_9BACT</name>
<accession>A0A518C0X3</accession>
<dbReference type="Proteomes" id="UP000320386">
    <property type="component" value="Chromosome"/>
</dbReference>
<evidence type="ECO:0000313" key="2">
    <source>
        <dbReference type="Proteomes" id="UP000320386"/>
    </source>
</evidence>
<keyword evidence="2" id="KW-1185">Reference proteome</keyword>
<reference evidence="1 2" key="1">
    <citation type="submission" date="2019-02" db="EMBL/GenBank/DDBJ databases">
        <title>Deep-cultivation of Planctomycetes and their phenomic and genomic characterization uncovers novel biology.</title>
        <authorList>
            <person name="Wiegand S."/>
            <person name="Jogler M."/>
            <person name="Boedeker C."/>
            <person name="Pinto D."/>
            <person name="Vollmers J."/>
            <person name="Rivas-Marin E."/>
            <person name="Kohn T."/>
            <person name="Peeters S.H."/>
            <person name="Heuer A."/>
            <person name="Rast P."/>
            <person name="Oberbeckmann S."/>
            <person name="Bunk B."/>
            <person name="Jeske O."/>
            <person name="Meyerdierks A."/>
            <person name="Storesund J.E."/>
            <person name="Kallscheuer N."/>
            <person name="Luecker S."/>
            <person name="Lage O.M."/>
            <person name="Pohl T."/>
            <person name="Merkel B.J."/>
            <person name="Hornburger P."/>
            <person name="Mueller R.-W."/>
            <person name="Bruemmer F."/>
            <person name="Labrenz M."/>
            <person name="Spormann A.M."/>
            <person name="Op den Camp H."/>
            <person name="Overmann J."/>
            <person name="Amann R."/>
            <person name="Jetten M.S.M."/>
            <person name="Mascher T."/>
            <person name="Medema M.H."/>
            <person name="Devos D.P."/>
            <person name="Kaster A.-K."/>
            <person name="Ovreas L."/>
            <person name="Rohde M."/>
            <person name="Galperin M.Y."/>
            <person name="Jogler C."/>
        </authorList>
    </citation>
    <scope>NUCLEOTIDE SEQUENCE [LARGE SCALE GENOMIC DNA]</scope>
    <source>
        <strain evidence="1 2">Pan265</strain>
    </source>
</reference>
<organism evidence="1 2">
    <name type="scientific">Mucisphaera calidilacus</name>
    <dbReference type="NCBI Taxonomy" id="2527982"/>
    <lineage>
        <taxon>Bacteria</taxon>
        <taxon>Pseudomonadati</taxon>
        <taxon>Planctomycetota</taxon>
        <taxon>Phycisphaerae</taxon>
        <taxon>Phycisphaerales</taxon>
        <taxon>Phycisphaeraceae</taxon>
        <taxon>Mucisphaera</taxon>
    </lineage>
</organism>
<proteinExistence type="predicted"/>